<evidence type="ECO:0000256" key="4">
    <source>
        <dbReference type="ARBA" id="ARBA00022842"/>
    </source>
</evidence>
<evidence type="ECO:0000256" key="5">
    <source>
        <dbReference type="ARBA" id="ARBA00023239"/>
    </source>
</evidence>
<evidence type="ECO:0000256" key="3">
    <source>
        <dbReference type="ARBA" id="ARBA00022723"/>
    </source>
</evidence>
<dbReference type="PANTHER" id="PTHR31739:SF33">
    <property type="entry name" value="CIS-ABIENOL SYNTHASE, CHLOROPLASTIC"/>
    <property type="match status" value="1"/>
</dbReference>
<feature type="domain" description="Terpene synthase N-terminal" evidence="6">
    <location>
        <begin position="149"/>
        <end position="347"/>
    </location>
</feature>
<dbReference type="Gene3D" id="1.10.600.10">
    <property type="entry name" value="Farnesyl Diphosphate Synthase"/>
    <property type="match status" value="1"/>
</dbReference>
<dbReference type="GO" id="GO:0000287">
    <property type="term" value="F:magnesium ion binding"/>
    <property type="evidence" value="ECO:0007669"/>
    <property type="project" value="InterPro"/>
</dbReference>
<evidence type="ECO:0000313" key="8">
    <source>
        <dbReference type="EMBL" id="AVW89187.1"/>
    </source>
</evidence>
<dbReference type="GO" id="GO:0009686">
    <property type="term" value="P:gibberellin biosynthetic process"/>
    <property type="evidence" value="ECO:0007669"/>
    <property type="project" value="TreeGrafter"/>
</dbReference>
<evidence type="ECO:0000259" key="7">
    <source>
        <dbReference type="Pfam" id="PF03936"/>
    </source>
</evidence>
<dbReference type="InterPro" id="IPR005630">
    <property type="entry name" value="Terpene_synthase_metal-bd"/>
</dbReference>
<dbReference type="SMR" id="A0A2R4LWC5"/>
<reference evidence="8" key="1">
    <citation type="submission" date="2017-04" db="EMBL/GenBank/DDBJ databases">
        <title>Comparative transcriptome analysis reveals candidate genes for the biosynthesis of andrographolide in Andrographis paniculata.</title>
        <authorList>
            <person name="Lin H."/>
            <person name="Wang J."/>
            <person name="Huang L."/>
        </authorList>
    </citation>
    <scope>NUCLEOTIDE SEQUENCE</scope>
</reference>
<dbReference type="InterPro" id="IPR001906">
    <property type="entry name" value="Terpene_synth_N"/>
</dbReference>
<dbReference type="PANTHER" id="PTHR31739">
    <property type="entry name" value="ENT-COPALYL DIPHOSPHATE SYNTHASE, CHLOROPLASTIC"/>
    <property type="match status" value="1"/>
</dbReference>
<comment type="pathway">
    <text evidence="1">Secondary metabolite biosynthesis; terpenoid biosynthesis.</text>
</comment>
<dbReference type="OrthoDB" id="2343925at2759"/>
<keyword evidence="3" id="KW-0479">Metal-binding</keyword>
<feature type="domain" description="Terpene synthase metal-binding" evidence="7">
    <location>
        <begin position="417"/>
        <end position="652"/>
    </location>
</feature>
<dbReference type="Pfam" id="PF01397">
    <property type="entry name" value="Terpene_synth"/>
    <property type="match status" value="1"/>
</dbReference>
<accession>A0A2R4LWC5</accession>
<dbReference type="SUPFAM" id="SSF48239">
    <property type="entry name" value="Terpenoid cyclases/Protein prenyltransferases"/>
    <property type="match status" value="2"/>
</dbReference>
<dbReference type="EMBL" id="KY979589">
    <property type="protein sequence ID" value="AVW89187.1"/>
    <property type="molecule type" value="mRNA"/>
</dbReference>
<dbReference type="GO" id="GO:0010333">
    <property type="term" value="F:terpene synthase activity"/>
    <property type="evidence" value="ECO:0007669"/>
    <property type="project" value="InterPro"/>
</dbReference>
<dbReference type="SFLD" id="SFLDG01014">
    <property type="entry name" value="Terpene_Cyclase_Like_1_N-term"/>
    <property type="match status" value="1"/>
</dbReference>
<sequence>MVPAGEYSGRPRPRFQQCLQWVMENQNGDGSWGLNPGHPSLVKDSLSRTLACVLALRTWNLGHRLLRQGLDYIGSNAWATSSADQISPIGFNIVFPAMVDHALELDLTLPLSQSLIDSLIRNRDSEIRLCGRNYGNLGYVAEGLGDYCDWKQLLNNRRSNGSLFDSPATTAAALIRCPDDRKSFQYLATVVDSFGGWVPSVYPMHMHTHLRLVDTMERLGVDRHFREELRIILDEIYRGWLAKDEGIFSDISCLAMAFRLLRTNGYDVSSDELAAFVDEEDFFGTCGIQNTSVATCLELYRASQVRIYEEEPVLEKTLTWTREFLKQQVLNQNIPDKKLCTEVEHDLRNFYGKLDRVSHRRSIELYDVEEFQMLKTAYRCRTIYNDDLAMFAAQDFRMSQAQYQEELTQVQKWFVDCNMDSMKQSRDTCLVSSAFAAGVMADTELAQARIAFAQCSILLTLIDDFIDNYGSKEESIRLVELLRNWDKQNLEEISYSSREVEIMYTALCKNMDEHAEKAYAVQGRCVKHELHKLWLELLMEFLNEKGWGDKKITAMDQYISTSCITGGFKISFVTVSYFLGHKILEDVSSSPDFNTMFYHTCLAGRLLNDIKTYKREQEEGVLNIICMLTAGGSLSEEEAVSMAQRMQEDSQRKVWQMVCLSKGNMVPRRCQEFLWALCKMANWLYNEDGGDQFSFPDQIVDDINALIWEPLELPHIIQS</sequence>
<dbReference type="Gene3D" id="1.50.10.130">
    <property type="entry name" value="Terpene synthase, N-terminal domain"/>
    <property type="match status" value="1"/>
</dbReference>
<name>A0A2R4LWC5_ANDPA</name>
<organism evidence="8">
    <name type="scientific">Andrographis paniculata</name>
    <name type="common">Creat</name>
    <name type="synonym">Justicia paniculata</name>
    <dbReference type="NCBI Taxonomy" id="175694"/>
    <lineage>
        <taxon>Eukaryota</taxon>
        <taxon>Viridiplantae</taxon>
        <taxon>Streptophyta</taxon>
        <taxon>Embryophyta</taxon>
        <taxon>Tracheophyta</taxon>
        <taxon>Spermatophyta</taxon>
        <taxon>Magnoliopsida</taxon>
        <taxon>eudicotyledons</taxon>
        <taxon>Gunneridae</taxon>
        <taxon>Pentapetalae</taxon>
        <taxon>asterids</taxon>
        <taxon>lamiids</taxon>
        <taxon>Lamiales</taxon>
        <taxon>Acanthaceae</taxon>
        <taxon>Acanthoideae</taxon>
        <taxon>Andrographideae</taxon>
        <taxon>Andrographis</taxon>
    </lineage>
</organism>
<evidence type="ECO:0000256" key="2">
    <source>
        <dbReference type="ARBA" id="ARBA00006333"/>
    </source>
</evidence>
<gene>
    <name evidence="8" type="primary">KS2</name>
</gene>
<dbReference type="GO" id="GO:0009507">
    <property type="term" value="C:chloroplast"/>
    <property type="evidence" value="ECO:0007669"/>
    <property type="project" value="TreeGrafter"/>
</dbReference>
<keyword evidence="5" id="KW-0456">Lyase</keyword>
<dbReference type="InterPro" id="IPR050148">
    <property type="entry name" value="Terpene_synthase-like"/>
</dbReference>
<keyword evidence="4" id="KW-0460">Magnesium</keyword>
<dbReference type="InterPro" id="IPR008930">
    <property type="entry name" value="Terpenoid_cyclase/PrenylTrfase"/>
</dbReference>
<comment type="similarity">
    <text evidence="2">Belongs to the terpene synthase family.</text>
</comment>
<dbReference type="InterPro" id="IPR008949">
    <property type="entry name" value="Isoprenoid_synthase_dom_sf"/>
</dbReference>
<protein>
    <submittedName>
        <fullName evidence="8">Kaurene synthase 2</fullName>
    </submittedName>
</protein>
<evidence type="ECO:0000256" key="1">
    <source>
        <dbReference type="ARBA" id="ARBA00004721"/>
    </source>
</evidence>
<proteinExistence type="evidence at transcript level"/>
<evidence type="ECO:0000259" key="6">
    <source>
        <dbReference type="Pfam" id="PF01397"/>
    </source>
</evidence>
<dbReference type="SUPFAM" id="SSF48576">
    <property type="entry name" value="Terpenoid synthases"/>
    <property type="match status" value="1"/>
</dbReference>
<dbReference type="FunFam" id="1.50.10.130:FF:000002">
    <property type="entry name" value="Ent-copalyl diphosphate synthase, chloroplastic"/>
    <property type="match status" value="1"/>
</dbReference>
<dbReference type="AlphaFoldDB" id="A0A2R4LWC5"/>
<dbReference type="Pfam" id="PF03936">
    <property type="entry name" value="Terpene_synth_C"/>
    <property type="match status" value="1"/>
</dbReference>
<dbReference type="Gene3D" id="1.50.10.160">
    <property type="match status" value="1"/>
</dbReference>
<dbReference type="InterPro" id="IPR036965">
    <property type="entry name" value="Terpene_synth_N_sf"/>
</dbReference>